<dbReference type="InterPro" id="IPR017850">
    <property type="entry name" value="Alkaline_phosphatase_core_sf"/>
</dbReference>
<organism evidence="8 9">
    <name type="scientific">Tritrichomonas musculus</name>
    <dbReference type="NCBI Taxonomy" id="1915356"/>
    <lineage>
        <taxon>Eukaryota</taxon>
        <taxon>Metamonada</taxon>
        <taxon>Parabasalia</taxon>
        <taxon>Tritrichomonadida</taxon>
        <taxon>Tritrichomonadidae</taxon>
        <taxon>Tritrichomonas</taxon>
    </lineage>
</organism>
<sequence>MKSPFNTQALNAINLNVLITEQAAFIPYLLFVLILCFSLMLFPFINNDIKIPKISLIVKMIHCILMFIFILTIFHDFHAKSNNPLFDSLSNSYFSVLKKMIDDKFDMNAQILNTTGQLKNLILVQLESFPGEFVNDPKIAPNLNNFSKMFEYISPISPQPFTLWSFAGMLVTETGMPQIYPDPEWRTLASGNDYLYVLNIKSLPDFLYSINYTLNFFETGTGKVMGFDRWIGHHKYNKAYSAKNDLYLYNHLADDYLPKMDKIVRESNFKSHFLSLIINANTHLPYARPKWCKLDFQDLPENQKPFYCVDFALKKFLNRFIDLKMYEHTLLVLFPDHPPFQTNYKELFMIFPGMKKVEKNSKINGEITYYDFAPTVLDLIGIKSYQPVFPYGRNIYQNSDFAQKYCVNKFCIQRKPKPDLDDMSIIYKVVHFDHGKNINAYNLSNPFACRINGTGKIYYSEKPCLSYVKFIFLNLS</sequence>
<evidence type="ECO:0000256" key="5">
    <source>
        <dbReference type="ARBA" id="ARBA00023136"/>
    </source>
</evidence>
<evidence type="ECO:0000259" key="7">
    <source>
        <dbReference type="Pfam" id="PF00884"/>
    </source>
</evidence>
<dbReference type="Pfam" id="PF00884">
    <property type="entry name" value="Sulfatase"/>
    <property type="match status" value="1"/>
</dbReference>
<feature type="transmembrane region" description="Helical" evidence="6">
    <location>
        <begin position="56"/>
        <end position="74"/>
    </location>
</feature>
<dbReference type="Proteomes" id="UP001470230">
    <property type="component" value="Unassembled WGS sequence"/>
</dbReference>
<accession>A0ABR2HCP8</accession>
<dbReference type="InterPro" id="IPR050448">
    <property type="entry name" value="OpgB/LTA_synthase_biosynth"/>
</dbReference>
<evidence type="ECO:0000313" key="8">
    <source>
        <dbReference type="EMBL" id="KAK8843570.1"/>
    </source>
</evidence>
<keyword evidence="5 6" id="KW-0472">Membrane</keyword>
<comment type="subcellular location">
    <subcellularLocation>
        <location evidence="1">Cell membrane</location>
        <topology evidence="1">Multi-pass membrane protein</topology>
    </subcellularLocation>
</comment>
<name>A0ABR2HCP8_9EUKA</name>
<dbReference type="EMBL" id="JAPFFF010000034">
    <property type="protein sequence ID" value="KAK8843570.1"/>
    <property type="molecule type" value="Genomic_DNA"/>
</dbReference>
<feature type="domain" description="Sulfatase N-terminal" evidence="7">
    <location>
        <begin position="201"/>
        <end position="382"/>
    </location>
</feature>
<protein>
    <recommendedName>
        <fullName evidence="7">Sulfatase N-terminal domain-containing protein</fullName>
    </recommendedName>
</protein>
<keyword evidence="2" id="KW-1003">Cell membrane</keyword>
<feature type="transmembrane region" description="Helical" evidence="6">
    <location>
        <begin position="25"/>
        <end position="44"/>
    </location>
</feature>
<keyword evidence="9" id="KW-1185">Reference proteome</keyword>
<evidence type="ECO:0000256" key="6">
    <source>
        <dbReference type="SAM" id="Phobius"/>
    </source>
</evidence>
<proteinExistence type="predicted"/>
<reference evidence="8 9" key="1">
    <citation type="submission" date="2024-04" db="EMBL/GenBank/DDBJ databases">
        <title>Tritrichomonas musculus Genome.</title>
        <authorList>
            <person name="Alves-Ferreira E."/>
            <person name="Grigg M."/>
            <person name="Lorenzi H."/>
            <person name="Galac M."/>
        </authorList>
    </citation>
    <scope>NUCLEOTIDE SEQUENCE [LARGE SCALE GENOMIC DNA]</scope>
    <source>
        <strain evidence="8 9">EAF2021</strain>
    </source>
</reference>
<dbReference type="Gene3D" id="3.40.720.10">
    <property type="entry name" value="Alkaline Phosphatase, subunit A"/>
    <property type="match status" value="1"/>
</dbReference>
<evidence type="ECO:0000313" key="9">
    <source>
        <dbReference type="Proteomes" id="UP001470230"/>
    </source>
</evidence>
<keyword evidence="4 6" id="KW-1133">Transmembrane helix</keyword>
<evidence type="ECO:0000256" key="2">
    <source>
        <dbReference type="ARBA" id="ARBA00022475"/>
    </source>
</evidence>
<evidence type="ECO:0000256" key="3">
    <source>
        <dbReference type="ARBA" id="ARBA00022692"/>
    </source>
</evidence>
<evidence type="ECO:0000256" key="4">
    <source>
        <dbReference type="ARBA" id="ARBA00022989"/>
    </source>
</evidence>
<dbReference type="PANTHER" id="PTHR47371">
    <property type="entry name" value="LIPOTEICHOIC ACID SYNTHASE"/>
    <property type="match status" value="1"/>
</dbReference>
<keyword evidence="3 6" id="KW-0812">Transmembrane</keyword>
<evidence type="ECO:0000256" key="1">
    <source>
        <dbReference type="ARBA" id="ARBA00004651"/>
    </source>
</evidence>
<dbReference type="SUPFAM" id="SSF53649">
    <property type="entry name" value="Alkaline phosphatase-like"/>
    <property type="match status" value="1"/>
</dbReference>
<comment type="caution">
    <text evidence="8">The sequence shown here is derived from an EMBL/GenBank/DDBJ whole genome shotgun (WGS) entry which is preliminary data.</text>
</comment>
<dbReference type="PANTHER" id="PTHR47371:SF3">
    <property type="entry name" value="PHOSPHOGLYCEROL TRANSFERASE I"/>
    <property type="match status" value="1"/>
</dbReference>
<dbReference type="InterPro" id="IPR000917">
    <property type="entry name" value="Sulfatase_N"/>
</dbReference>
<gene>
    <name evidence="8" type="ORF">M9Y10_024627</name>
</gene>